<comment type="caution">
    <text evidence="1">The sequence shown here is derived from an EMBL/GenBank/DDBJ whole genome shotgun (WGS) entry which is preliminary data.</text>
</comment>
<gene>
    <name evidence="1" type="ORF">pdam_00010247</name>
</gene>
<dbReference type="AlphaFoldDB" id="A0A3M6TB33"/>
<sequence length="119" mass="13714">MIARDTQILTLELRQVYGVDSLAQFGAPQGLTKVIRLEIFHKVLKRSPSVSARSPLVKILLAHSLGHAIQRRRHFYRANRSDNVDLLYNSYPGFDFDDLEDDECLSEFRFYKNELTISG</sequence>
<dbReference type="Proteomes" id="UP000275408">
    <property type="component" value="Unassembled WGS sequence"/>
</dbReference>
<reference evidence="1 2" key="1">
    <citation type="journal article" date="2018" name="Sci. Rep.">
        <title>Comparative analysis of the Pocillopora damicornis genome highlights role of immune system in coral evolution.</title>
        <authorList>
            <person name="Cunning R."/>
            <person name="Bay R.A."/>
            <person name="Gillette P."/>
            <person name="Baker A.C."/>
            <person name="Traylor-Knowles N."/>
        </authorList>
    </citation>
    <scope>NUCLEOTIDE SEQUENCE [LARGE SCALE GENOMIC DNA]</scope>
    <source>
        <strain evidence="1">RSMAS</strain>
        <tissue evidence="1">Whole animal</tissue>
    </source>
</reference>
<dbReference type="EMBL" id="RCHS01003989">
    <property type="protein sequence ID" value="RMX38539.1"/>
    <property type="molecule type" value="Genomic_DNA"/>
</dbReference>
<keyword evidence="2" id="KW-1185">Reference proteome</keyword>
<proteinExistence type="predicted"/>
<name>A0A3M6TB33_POCDA</name>
<organism evidence="1 2">
    <name type="scientific">Pocillopora damicornis</name>
    <name type="common">Cauliflower coral</name>
    <name type="synonym">Millepora damicornis</name>
    <dbReference type="NCBI Taxonomy" id="46731"/>
    <lineage>
        <taxon>Eukaryota</taxon>
        <taxon>Metazoa</taxon>
        <taxon>Cnidaria</taxon>
        <taxon>Anthozoa</taxon>
        <taxon>Hexacorallia</taxon>
        <taxon>Scleractinia</taxon>
        <taxon>Astrocoeniina</taxon>
        <taxon>Pocilloporidae</taxon>
        <taxon>Pocillopora</taxon>
    </lineage>
</organism>
<evidence type="ECO:0000313" key="1">
    <source>
        <dbReference type="EMBL" id="RMX38539.1"/>
    </source>
</evidence>
<evidence type="ECO:0000313" key="2">
    <source>
        <dbReference type="Proteomes" id="UP000275408"/>
    </source>
</evidence>
<protein>
    <submittedName>
        <fullName evidence="1">Uncharacterized protein</fullName>
    </submittedName>
</protein>
<accession>A0A3M6TB33</accession>